<dbReference type="Proteomes" id="UP000624325">
    <property type="component" value="Unassembled WGS sequence"/>
</dbReference>
<sequence length="256" mass="27460">MDTQTTRIPADPPVATAAAVELHGVSRVYGKQAAAVHALDNVDISFPAGSWTAVMGPSGSGKSTLLHCAAGLERVTDGRVLIAGQDITDASDAELTRLRRTVVGFVFQSFNLINALTAEQNVAMPLRLAGRRPRRREVRDVLAAVGLADRVRHRPAELSGGQQQRVAIARAMVTRPAVLFADEPTGALDTRSARVVLRMLRAMVDSSAQTIVMVTHDPAAAASADRVVFLGDGRVVDTLDRPTTREVADRLARWEE</sequence>
<dbReference type="InterPro" id="IPR003593">
    <property type="entry name" value="AAA+_ATPase"/>
</dbReference>
<dbReference type="CDD" id="cd03255">
    <property type="entry name" value="ABC_MJ0796_LolCDE_FtsE"/>
    <property type="match status" value="1"/>
</dbReference>
<evidence type="ECO:0000256" key="1">
    <source>
        <dbReference type="ARBA" id="ARBA00022448"/>
    </source>
</evidence>
<dbReference type="PANTHER" id="PTHR24220">
    <property type="entry name" value="IMPORT ATP-BINDING PROTEIN"/>
    <property type="match status" value="1"/>
</dbReference>
<keyword evidence="1" id="KW-0813">Transport</keyword>
<dbReference type="InterPro" id="IPR017911">
    <property type="entry name" value="MacB-like_ATP-bd"/>
</dbReference>
<evidence type="ECO:0000259" key="4">
    <source>
        <dbReference type="PROSITE" id="PS50893"/>
    </source>
</evidence>
<feature type="domain" description="ABC transporter" evidence="4">
    <location>
        <begin position="20"/>
        <end position="251"/>
    </location>
</feature>
<organism evidence="5 6">
    <name type="scientific">Asanoa iriomotensis</name>
    <dbReference type="NCBI Taxonomy" id="234613"/>
    <lineage>
        <taxon>Bacteria</taxon>
        <taxon>Bacillati</taxon>
        <taxon>Actinomycetota</taxon>
        <taxon>Actinomycetes</taxon>
        <taxon>Micromonosporales</taxon>
        <taxon>Micromonosporaceae</taxon>
        <taxon>Asanoa</taxon>
    </lineage>
</organism>
<name>A0ABQ4CGX8_9ACTN</name>
<accession>A0ABQ4CGX8</accession>
<dbReference type="PANTHER" id="PTHR24220:SF685">
    <property type="entry name" value="ABC TRANSPORTER RELATED"/>
    <property type="match status" value="1"/>
</dbReference>
<dbReference type="PROSITE" id="PS50893">
    <property type="entry name" value="ABC_TRANSPORTER_2"/>
    <property type="match status" value="1"/>
</dbReference>
<dbReference type="EMBL" id="BONC01000113">
    <property type="protein sequence ID" value="GIF61570.1"/>
    <property type="molecule type" value="Genomic_DNA"/>
</dbReference>
<evidence type="ECO:0000256" key="3">
    <source>
        <dbReference type="ARBA" id="ARBA00022840"/>
    </source>
</evidence>
<evidence type="ECO:0000313" key="6">
    <source>
        <dbReference type="Proteomes" id="UP000624325"/>
    </source>
</evidence>
<keyword evidence="6" id="KW-1185">Reference proteome</keyword>
<evidence type="ECO:0000256" key="2">
    <source>
        <dbReference type="ARBA" id="ARBA00022741"/>
    </source>
</evidence>
<dbReference type="SUPFAM" id="SSF52540">
    <property type="entry name" value="P-loop containing nucleoside triphosphate hydrolases"/>
    <property type="match status" value="1"/>
</dbReference>
<evidence type="ECO:0000313" key="5">
    <source>
        <dbReference type="EMBL" id="GIF61570.1"/>
    </source>
</evidence>
<dbReference type="SMART" id="SM00382">
    <property type="entry name" value="AAA"/>
    <property type="match status" value="1"/>
</dbReference>
<dbReference type="InterPro" id="IPR027417">
    <property type="entry name" value="P-loop_NTPase"/>
</dbReference>
<keyword evidence="3" id="KW-0067">ATP-binding</keyword>
<dbReference type="PROSITE" id="PS00211">
    <property type="entry name" value="ABC_TRANSPORTER_1"/>
    <property type="match status" value="1"/>
</dbReference>
<reference evidence="5 6" key="1">
    <citation type="submission" date="2021-01" db="EMBL/GenBank/DDBJ databases">
        <title>Whole genome shotgun sequence of Asanoa iriomotensis NBRC 100142.</title>
        <authorList>
            <person name="Komaki H."/>
            <person name="Tamura T."/>
        </authorList>
    </citation>
    <scope>NUCLEOTIDE SEQUENCE [LARGE SCALE GENOMIC DNA]</scope>
    <source>
        <strain evidence="5 6">NBRC 100142</strain>
    </source>
</reference>
<dbReference type="RefSeq" id="WP_239091265.1">
    <property type="nucleotide sequence ID" value="NZ_BAAALU010000002.1"/>
</dbReference>
<keyword evidence="2" id="KW-0547">Nucleotide-binding</keyword>
<proteinExistence type="predicted"/>
<dbReference type="InterPro" id="IPR017871">
    <property type="entry name" value="ABC_transporter-like_CS"/>
</dbReference>
<comment type="caution">
    <text evidence="5">The sequence shown here is derived from an EMBL/GenBank/DDBJ whole genome shotgun (WGS) entry which is preliminary data.</text>
</comment>
<protein>
    <submittedName>
        <fullName evidence="5">ABC transporter</fullName>
    </submittedName>
</protein>
<dbReference type="InterPro" id="IPR003439">
    <property type="entry name" value="ABC_transporter-like_ATP-bd"/>
</dbReference>
<dbReference type="Pfam" id="PF00005">
    <property type="entry name" value="ABC_tran"/>
    <property type="match status" value="1"/>
</dbReference>
<gene>
    <name evidence="5" type="ORF">Air01nite_76650</name>
</gene>
<dbReference type="Gene3D" id="3.40.50.300">
    <property type="entry name" value="P-loop containing nucleotide triphosphate hydrolases"/>
    <property type="match status" value="1"/>
</dbReference>
<dbReference type="InterPro" id="IPR015854">
    <property type="entry name" value="ABC_transpr_LolD-like"/>
</dbReference>